<evidence type="ECO:0000256" key="9">
    <source>
        <dbReference type="HAMAP-Rule" id="MF_01148"/>
    </source>
</evidence>
<feature type="transmembrane region" description="Helical" evidence="9">
    <location>
        <begin position="164"/>
        <end position="188"/>
    </location>
</feature>
<evidence type="ECO:0000256" key="6">
    <source>
        <dbReference type="ARBA" id="ARBA00022989"/>
    </source>
</evidence>
<proteinExistence type="inferred from homology"/>
<dbReference type="InterPro" id="IPR036526">
    <property type="entry name" value="C-N_Hydrolase_sf"/>
</dbReference>
<comment type="caution">
    <text evidence="11">The sequence shown here is derived from an EMBL/GenBank/DDBJ whole genome shotgun (WGS) entry which is preliminary data.</text>
</comment>
<sequence length="513" mass="57051">MLTRLHSLTSGWRAPVLALLAGALAVPAFAPWGLWPLVLPSLLLLYWLLQEQTPRRSALLGFSWAFGLNMPGLWWIHVSMTAFGGIPLAVAFLLVGGLAAYLALYPTLACYLLGRYFPRGGAVRHLLALPALWLLSDWALGHVLTGFPWLWLGYSQLDSPLIGWAPLLGVQGITLALLLSIGALLVAWQQRRLPWLLLPLLLWGGGALLRGHAWTSPGKTLDFALVQGNIAQSAKWDPNNIKPTLLRYLDMSRPHNEADVVIWPESAVPALENEMEPFLTNLDATMRDNQTGFITGIQYLDPQQRRFYNGVIGMGLIDEAGQQHYQYATGNRYYKRHLVPIGEFVPFGELLRPLAPFFNLPMSSFSRGDMIQPNVVVHGARFAPSICYEMAFSDELRQNVHADTDYILTVSNDSWFGTSHGPWQHMAITRMRAIEFGKPVIRATNSGVTVAFDAQGKELGRLPQFEQQVLRVKVPSASGETPYNRIGSWPLLLWVAAALLSAFGLSGAFRRRR</sequence>
<comment type="similarity">
    <text evidence="2 9">Belongs to the CN hydrolase family. Apolipoprotein N-acyltransferase subfamily.</text>
</comment>
<dbReference type="Pfam" id="PF20154">
    <property type="entry name" value="LNT_N"/>
    <property type="match status" value="1"/>
</dbReference>
<keyword evidence="6 9" id="KW-1133">Transmembrane helix</keyword>
<comment type="subcellular location">
    <subcellularLocation>
        <location evidence="1 9">Cell membrane</location>
        <topology evidence="1 9">Multi-pass membrane protein</topology>
    </subcellularLocation>
</comment>
<dbReference type="SUPFAM" id="SSF56317">
    <property type="entry name" value="Carbon-nitrogen hydrolase"/>
    <property type="match status" value="1"/>
</dbReference>
<gene>
    <name evidence="9 11" type="primary">lnt</name>
    <name evidence="11" type="ORF">ACFOSS_01145</name>
</gene>
<dbReference type="EC" id="2.3.1.269" evidence="9"/>
<evidence type="ECO:0000256" key="2">
    <source>
        <dbReference type="ARBA" id="ARBA00010065"/>
    </source>
</evidence>
<feature type="transmembrane region" description="Helical" evidence="9">
    <location>
        <begin position="20"/>
        <end position="46"/>
    </location>
</feature>
<evidence type="ECO:0000256" key="7">
    <source>
        <dbReference type="ARBA" id="ARBA00023136"/>
    </source>
</evidence>
<evidence type="ECO:0000256" key="1">
    <source>
        <dbReference type="ARBA" id="ARBA00004651"/>
    </source>
</evidence>
<dbReference type="PANTHER" id="PTHR38686">
    <property type="entry name" value="APOLIPOPROTEIN N-ACYLTRANSFERASE"/>
    <property type="match status" value="1"/>
</dbReference>
<comment type="catalytic activity">
    <reaction evidence="9">
        <text>N-terminal S-1,2-diacyl-sn-glyceryl-L-cysteinyl-[lipoprotein] + a glycerophospholipid = N-acyl-S-1,2-diacyl-sn-glyceryl-L-cysteinyl-[lipoprotein] + a 2-acyl-sn-glycero-3-phospholipid + H(+)</text>
        <dbReference type="Rhea" id="RHEA:48228"/>
        <dbReference type="Rhea" id="RHEA-COMP:14681"/>
        <dbReference type="Rhea" id="RHEA-COMP:14684"/>
        <dbReference type="ChEBI" id="CHEBI:15378"/>
        <dbReference type="ChEBI" id="CHEBI:136912"/>
        <dbReference type="ChEBI" id="CHEBI:140656"/>
        <dbReference type="ChEBI" id="CHEBI:140657"/>
        <dbReference type="ChEBI" id="CHEBI:140660"/>
        <dbReference type="EC" id="2.3.1.269"/>
    </reaction>
</comment>
<keyword evidence="5 9" id="KW-0812">Transmembrane</keyword>
<keyword evidence="7 9" id="KW-0472">Membrane</keyword>
<evidence type="ECO:0000256" key="4">
    <source>
        <dbReference type="ARBA" id="ARBA00022679"/>
    </source>
</evidence>
<feature type="transmembrane region" description="Helical" evidence="9">
    <location>
        <begin position="195"/>
        <end position="214"/>
    </location>
</feature>
<dbReference type="Proteomes" id="UP001595692">
    <property type="component" value="Unassembled WGS sequence"/>
</dbReference>
<evidence type="ECO:0000313" key="11">
    <source>
        <dbReference type="EMBL" id="MFC3912073.1"/>
    </source>
</evidence>
<dbReference type="InterPro" id="IPR004563">
    <property type="entry name" value="Apolipo_AcylTrfase"/>
</dbReference>
<name>A0ABV8CJB6_9GAMM</name>
<dbReference type="EMBL" id="JBHSAF010000001">
    <property type="protein sequence ID" value="MFC3912073.1"/>
    <property type="molecule type" value="Genomic_DNA"/>
</dbReference>
<keyword evidence="8 9" id="KW-0012">Acyltransferase</keyword>
<dbReference type="HAMAP" id="MF_01148">
    <property type="entry name" value="Lnt"/>
    <property type="match status" value="1"/>
</dbReference>
<dbReference type="Gene3D" id="3.60.110.10">
    <property type="entry name" value="Carbon-nitrogen hydrolase"/>
    <property type="match status" value="1"/>
</dbReference>
<dbReference type="InterPro" id="IPR003010">
    <property type="entry name" value="C-N_Hydrolase"/>
</dbReference>
<dbReference type="Pfam" id="PF00795">
    <property type="entry name" value="CN_hydrolase"/>
    <property type="match status" value="1"/>
</dbReference>
<feature type="transmembrane region" description="Helical" evidence="9">
    <location>
        <begin position="58"/>
        <end position="76"/>
    </location>
</feature>
<keyword evidence="4 9" id="KW-0808">Transferase</keyword>
<dbReference type="NCBIfam" id="TIGR00546">
    <property type="entry name" value="lnt"/>
    <property type="match status" value="1"/>
</dbReference>
<comment type="function">
    <text evidence="9">Catalyzes the phospholipid dependent N-acylation of the N-terminal cysteine of apolipoprotein, the last step in lipoprotein maturation.</text>
</comment>
<dbReference type="GO" id="GO:0016746">
    <property type="term" value="F:acyltransferase activity"/>
    <property type="evidence" value="ECO:0007669"/>
    <property type="project" value="UniProtKB-KW"/>
</dbReference>
<dbReference type="PANTHER" id="PTHR38686:SF1">
    <property type="entry name" value="APOLIPOPROTEIN N-ACYLTRANSFERASE"/>
    <property type="match status" value="1"/>
</dbReference>
<dbReference type="InterPro" id="IPR045378">
    <property type="entry name" value="LNT_N"/>
</dbReference>
<feature type="transmembrane region" description="Helical" evidence="9">
    <location>
        <begin position="126"/>
        <end position="152"/>
    </location>
</feature>
<keyword evidence="3 9" id="KW-1003">Cell membrane</keyword>
<accession>A0ABV8CJB6</accession>
<feature type="domain" description="CN hydrolase" evidence="10">
    <location>
        <begin position="226"/>
        <end position="476"/>
    </location>
</feature>
<protein>
    <recommendedName>
        <fullName evidence="9">Apolipoprotein N-acyltransferase</fullName>
        <shortName evidence="9">ALP N-acyltransferase</shortName>
        <ecNumber evidence="9">2.3.1.269</ecNumber>
    </recommendedName>
</protein>
<organism evidence="11 12">
    <name type="scientific">Pseudaeromonas sharmana</name>
    <dbReference type="NCBI Taxonomy" id="328412"/>
    <lineage>
        <taxon>Bacteria</taxon>
        <taxon>Pseudomonadati</taxon>
        <taxon>Pseudomonadota</taxon>
        <taxon>Gammaproteobacteria</taxon>
        <taxon>Aeromonadales</taxon>
        <taxon>Aeromonadaceae</taxon>
        <taxon>Pseudaeromonas</taxon>
    </lineage>
</organism>
<comment type="pathway">
    <text evidence="9">Protein modification; lipoprotein biosynthesis (N-acyl transfer).</text>
</comment>
<evidence type="ECO:0000259" key="10">
    <source>
        <dbReference type="PROSITE" id="PS50263"/>
    </source>
</evidence>
<evidence type="ECO:0000313" key="12">
    <source>
        <dbReference type="Proteomes" id="UP001595692"/>
    </source>
</evidence>
<dbReference type="PROSITE" id="PS50263">
    <property type="entry name" value="CN_HYDROLASE"/>
    <property type="match status" value="1"/>
</dbReference>
<dbReference type="RefSeq" id="WP_377150054.1">
    <property type="nucleotide sequence ID" value="NZ_JBHSAF010000001.1"/>
</dbReference>
<reference evidence="12" key="1">
    <citation type="journal article" date="2019" name="Int. J. Syst. Evol. Microbiol.">
        <title>The Global Catalogue of Microorganisms (GCM) 10K type strain sequencing project: providing services to taxonomists for standard genome sequencing and annotation.</title>
        <authorList>
            <consortium name="The Broad Institute Genomics Platform"/>
            <consortium name="The Broad Institute Genome Sequencing Center for Infectious Disease"/>
            <person name="Wu L."/>
            <person name="Ma J."/>
        </authorList>
    </citation>
    <scope>NUCLEOTIDE SEQUENCE [LARGE SCALE GENOMIC DNA]</scope>
    <source>
        <strain evidence="12">CCUG 54939</strain>
    </source>
</reference>
<dbReference type="CDD" id="cd07571">
    <property type="entry name" value="ALP_N-acyl_transferase"/>
    <property type="match status" value="1"/>
</dbReference>
<evidence type="ECO:0000256" key="5">
    <source>
        <dbReference type="ARBA" id="ARBA00022692"/>
    </source>
</evidence>
<feature type="transmembrane region" description="Helical" evidence="9">
    <location>
        <begin position="491"/>
        <end position="509"/>
    </location>
</feature>
<evidence type="ECO:0000256" key="8">
    <source>
        <dbReference type="ARBA" id="ARBA00023315"/>
    </source>
</evidence>
<feature type="transmembrane region" description="Helical" evidence="9">
    <location>
        <begin position="88"/>
        <end position="114"/>
    </location>
</feature>
<keyword evidence="12" id="KW-1185">Reference proteome</keyword>
<evidence type="ECO:0000256" key="3">
    <source>
        <dbReference type="ARBA" id="ARBA00022475"/>
    </source>
</evidence>